<dbReference type="GO" id="GO:0005743">
    <property type="term" value="C:mitochondrial inner membrane"/>
    <property type="evidence" value="ECO:0007669"/>
    <property type="project" value="TreeGrafter"/>
</dbReference>
<dbReference type="InterPro" id="IPR036748">
    <property type="entry name" value="MTH938-like_sf"/>
</dbReference>
<dbReference type="Gene3D" id="3.40.1230.10">
    <property type="entry name" value="MTH938-like"/>
    <property type="match status" value="1"/>
</dbReference>
<accession>A0A136JBX7</accession>
<name>A0A136JBX7_9PEZI</name>
<proteinExistence type="predicted"/>
<evidence type="ECO:0000313" key="2">
    <source>
        <dbReference type="EMBL" id="KXJ94645.1"/>
    </source>
</evidence>
<organism evidence="2 3">
    <name type="scientific">Microdochium bolleyi</name>
    <dbReference type="NCBI Taxonomy" id="196109"/>
    <lineage>
        <taxon>Eukaryota</taxon>
        <taxon>Fungi</taxon>
        <taxon>Dikarya</taxon>
        <taxon>Ascomycota</taxon>
        <taxon>Pezizomycotina</taxon>
        <taxon>Sordariomycetes</taxon>
        <taxon>Xylariomycetidae</taxon>
        <taxon>Xylariales</taxon>
        <taxon>Microdochiaceae</taxon>
        <taxon>Microdochium</taxon>
    </lineage>
</organism>
<protein>
    <recommendedName>
        <fullName evidence="4">NADH dehydrogenase [ubiquinone] 1 alpha subcomplex assembly factor 3</fullName>
    </recommendedName>
</protein>
<dbReference type="AlphaFoldDB" id="A0A136JBX7"/>
<gene>
    <name evidence="2" type="ORF">Micbo1qcDRAFT_159864</name>
</gene>
<dbReference type="InParanoid" id="A0A136JBX7"/>
<dbReference type="GO" id="GO:0032981">
    <property type="term" value="P:mitochondrial respiratory chain complex I assembly"/>
    <property type="evidence" value="ECO:0007669"/>
    <property type="project" value="TreeGrafter"/>
</dbReference>
<evidence type="ECO:0000313" key="3">
    <source>
        <dbReference type="Proteomes" id="UP000070501"/>
    </source>
</evidence>
<reference evidence="3" key="1">
    <citation type="submission" date="2016-02" db="EMBL/GenBank/DDBJ databases">
        <title>Draft genome sequence of Microdochium bolleyi, a fungal endophyte of beachgrass.</title>
        <authorList>
            <consortium name="DOE Joint Genome Institute"/>
            <person name="David A.S."/>
            <person name="May G."/>
            <person name="Haridas S."/>
            <person name="Lim J."/>
            <person name="Wang M."/>
            <person name="Labutti K."/>
            <person name="Lipzen A."/>
            <person name="Barry K."/>
            <person name="Grigoriev I.V."/>
        </authorList>
    </citation>
    <scope>NUCLEOTIDE SEQUENCE [LARGE SCALE GENOMIC DNA]</scope>
    <source>
        <strain evidence="3">J235TASD1</strain>
    </source>
</reference>
<sequence length="261" mass="27569">MACTIPAGALVRCARSVVSSSLRAACANSLGHKAEAAEGFSRQRSSCSGPSGIRDVAISSWSREALSHRSSLKTTSRQLHTSSAARRRQDPDTSSAAPKQETTASDLDRLDVLGAVPVPSHSVDLCMADGFQLNSGAEIRGGSGVLLVGGEGFAWQPWLAGDKGKRLVNSKGQWDIPDESLALLGLVWPRPDILILGLGPEIRPLAPAVRKHIASLGMRVDVMDTHNAAAQFNMLVRERGIDEIAAALIPLGWREGRGAGP</sequence>
<keyword evidence="3" id="KW-1185">Reference proteome</keyword>
<dbReference type="Proteomes" id="UP000070501">
    <property type="component" value="Unassembled WGS sequence"/>
</dbReference>
<feature type="region of interest" description="Disordered" evidence="1">
    <location>
        <begin position="69"/>
        <end position="104"/>
    </location>
</feature>
<dbReference type="InterPro" id="IPR007523">
    <property type="entry name" value="NDUFAF3/AAMDC"/>
</dbReference>
<dbReference type="STRING" id="196109.A0A136JBX7"/>
<dbReference type="Pfam" id="PF04430">
    <property type="entry name" value="DUF498"/>
    <property type="match status" value="1"/>
</dbReference>
<evidence type="ECO:0008006" key="4">
    <source>
        <dbReference type="Google" id="ProtNLM"/>
    </source>
</evidence>
<feature type="compositionally biased region" description="Polar residues" evidence="1">
    <location>
        <begin position="69"/>
        <end position="84"/>
    </location>
</feature>
<dbReference type="OrthoDB" id="20681at2759"/>
<dbReference type="EMBL" id="KQ964247">
    <property type="protein sequence ID" value="KXJ94645.1"/>
    <property type="molecule type" value="Genomic_DNA"/>
</dbReference>
<dbReference type="PANTHER" id="PTHR21192:SF2">
    <property type="entry name" value="NADH DEHYDROGENASE [UBIQUINONE] 1 ALPHA SUBCOMPLEX ASSEMBLY FACTOR 3"/>
    <property type="match status" value="1"/>
</dbReference>
<dbReference type="PANTHER" id="PTHR21192">
    <property type="entry name" value="NUCLEAR PROTEIN E3-3"/>
    <property type="match status" value="1"/>
</dbReference>
<feature type="compositionally biased region" description="Polar residues" evidence="1">
    <location>
        <begin position="92"/>
        <end position="104"/>
    </location>
</feature>
<evidence type="ECO:0000256" key="1">
    <source>
        <dbReference type="SAM" id="MobiDB-lite"/>
    </source>
</evidence>
<dbReference type="SUPFAM" id="SSF64076">
    <property type="entry name" value="MTH938-like"/>
    <property type="match status" value="1"/>
</dbReference>